<evidence type="ECO:0000313" key="3">
    <source>
        <dbReference type="EMBL" id="SEJ14461.1"/>
    </source>
</evidence>
<gene>
    <name evidence="3" type="ORF">SAMN04488127_1096</name>
</gene>
<dbReference type="PROSITE" id="PS51257">
    <property type="entry name" value="PROKAR_LIPOPROTEIN"/>
    <property type="match status" value="1"/>
</dbReference>
<dbReference type="STRING" id="426757.SAMN04488127_1096"/>
<dbReference type="InterPro" id="IPR019076">
    <property type="entry name" value="Spore_lipoprot_YhcN/YlaJ-like"/>
</dbReference>
<evidence type="ECO:0000313" key="4">
    <source>
        <dbReference type="Proteomes" id="UP000199200"/>
    </source>
</evidence>
<protein>
    <submittedName>
        <fullName evidence="3">Sporulation lipoprotein, YhcN/YlaJ family</fullName>
    </submittedName>
</protein>
<reference evidence="4" key="1">
    <citation type="submission" date="2016-10" db="EMBL/GenBank/DDBJ databases">
        <authorList>
            <person name="Varghese N."/>
            <person name="Submissions S."/>
        </authorList>
    </citation>
    <scope>NUCLEOTIDE SEQUENCE [LARGE SCALE GENOMIC DNA]</scope>
    <source>
        <strain evidence="4">CGMCC 1.6763</strain>
    </source>
</reference>
<dbReference type="GO" id="GO:0030435">
    <property type="term" value="P:sporulation resulting in formation of a cellular spore"/>
    <property type="evidence" value="ECO:0007669"/>
    <property type="project" value="InterPro"/>
</dbReference>
<evidence type="ECO:0000256" key="1">
    <source>
        <dbReference type="SAM" id="MobiDB-lite"/>
    </source>
</evidence>
<keyword evidence="4" id="KW-1185">Reference proteome</keyword>
<feature type="signal peptide" evidence="2">
    <location>
        <begin position="1"/>
        <end position="19"/>
    </location>
</feature>
<keyword evidence="2" id="KW-0732">Signal</keyword>
<keyword evidence="3" id="KW-0449">Lipoprotein</keyword>
<feature type="compositionally biased region" description="Basic and acidic residues" evidence="1">
    <location>
        <begin position="79"/>
        <end position="88"/>
    </location>
</feature>
<dbReference type="NCBIfam" id="TIGR02898">
    <property type="entry name" value="spore_YhcN_YlaJ"/>
    <property type="match status" value="1"/>
</dbReference>
<feature type="compositionally biased region" description="Basic and acidic residues" evidence="1">
    <location>
        <begin position="33"/>
        <end position="45"/>
    </location>
</feature>
<dbReference type="EMBL" id="FNZF01000002">
    <property type="protein sequence ID" value="SEJ14461.1"/>
    <property type="molecule type" value="Genomic_DNA"/>
</dbReference>
<dbReference type="Pfam" id="PF09580">
    <property type="entry name" value="Spore_YhcN_YlaJ"/>
    <property type="match status" value="1"/>
</dbReference>
<feature type="region of interest" description="Disordered" evidence="1">
    <location>
        <begin position="19"/>
        <end position="92"/>
    </location>
</feature>
<accession>A0A1H6WBP8</accession>
<sequence length="186" mass="19918">MNKLLFSMASMALVLGLAACGGNNDDPSMSSNGHEENDVGTDKNPDQNGSNPDNGAMDENGENNGGQNGNDSGEGDMNNLKRDKETADRVSTVEGVESATVFLSDDNAYVAVELAEGTEETDELKTKVSDEVKAAKPDVENVFVSANPDFAKQFRDYGERLDQGDPVEGFIDEFGDLVRRAFPDAQ</sequence>
<dbReference type="RefSeq" id="WP_092050892.1">
    <property type="nucleotide sequence ID" value="NZ_FNZF01000002.1"/>
</dbReference>
<dbReference type="Proteomes" id="UP000199200">
    <property type="component" value="Unassembled WGS sequence"/>
</dbReference>
<feature type="chain" id="PRO_5039033000" evidence="2">
    <location>
        <begin position="20"/>
        <end position="186"/>
    </location>
</feature>
<dbReference type="InterPro" id="IPR014247">
    <property type="entry name" value="Spore_lipoprot_YhcN/YlaJ"/>
</dbReference>
<proteinExistence type="predicted"/>
<organism evidence="3 4">
    <name type="scientific">Bhargavaea ginsengi</name>
    <dbReference type="NCBI Taxonomy" id="426757"/>
    <lineage>
        <taxon>Bacteria</taxon>
        <taxon>Bacillati</taxon>
        <taxon>Bacillota</taxon>
        <taxon>Bacilli</taxon>
        <taxon>Bacillales</taxon>
        <taxon>Caryophanaceae</taxon>
        <taxon>Bhargavaea</taxon>
    </lineage>
</organism>
<evidence type="ECO:0000256" key="2">
    <source>
        <dbReference type="SAM" id="SignalP"/>
    </source>
</evidence>
<dbReference type="AlphaFoldDB" id="A0A1H6WBP8"/>
<dbReference type="OrthoDB" id="1707228at2"/>
<name>A0A1H6WBP8_9BACL</name>